<dbReference type="PROSITE" id="PS51257">
    <property type="entry name" value="PROKAR_LIPOPROTEIN"/>
    <property type="match status" value="1"/>
</dbReference>
<comment type="subcellular location">
    <subcellularLocation>
        <location evidence="1">Membrane</location>
    </subcellularLocation>
</comment>
<dbReference type="Gene3D" id="2.40.160.50">
    <property type="entry name" value="membrane protein fhac: a member of the omp85/tpsb transporter family"/>
    <property type="match status" value="1"/>
</dbReference>
<evidence type="ECO:0000256" key="2">
    <source>
        <dbReference type="ARBA" id="ARBA00022692"/>
    </source>
</evidence>
<dbReference type="GO" id="GO:0019867">
    <property type="term" value="C:outer membrane"/>
    <property type="evidence" value="ECO:0007669"/>
    <property type="project" value="InterPro"/>
</dbReference>
<dbReference type="Gene3D" id="3.10.20.310">
    <property type="entry name" value="membrane protein fhac"/>
    <property type="match status" value="1"/>
</dbReference>
<dbReference type="RefSeq" id="WP_177205748.1">
    <property type="nucleotide sequence ID" value="NZ_FOVI01000008.1"/>
</dbReference>
<sequence>MSLRNILSKLVFITVISSIFLACSLTKRVPADERLLTENEILVNNKKETSEVIVKQLYQQPNSNFLGYRLRLHMYNMAKVNPDSTYQAWLDKHPNTERFLAKLLSAKQVDRLGTSFFVSGMGRTLKDLGEAPVIYDGERTKKSVIRLKNHYFNEGYFNTKISYKLDSLKPKKVSAHYTINTGKPYVYDSIAVIVKSPELDSLYKTNTRASVVKKGDQYNAAKLDEERERITTFFRNNGAYDFQKTYINYEADTLKNNHTTDIYLNIDNKNIKQGDTLVTEPFKLYKISRVNLYTSNTSAEYETITDSVQYKNLNIYSKGPLSYKPKVLRNAVFIDEDGYFSDMRRLVTSRSLSNLKVFNYPTIEYVPDTRDSLGKSLIANITLNPKKRIIFNPSIDLNHSNIQDFGIQGNIGFVFRNVFKGAEILDIGFRGNIGSSASRYRNEQNTFFDILEYGADVKLTFPRFLFFPNIIDKLVDRTSFPNTSLSVGFFNQQNIGLDKQNLTGIYNYSWSYKRRNTISFDLFNLQFVRNMNPGNYFKVYRSSYNTLNTIADRTDVNPDYLDENGNLTIEGGGADRFMNDVYNGNTNANEQDTQTVLSIAERKQRLTENNLILASNVVYTYSNRFNIKDQDFFTFRTKIESAGNILNAIAKSNSKTNDNGKHTVLDVAYSQYIKGEVDFIKYFDLGNKNVIALRAFGGIAIPYGNSDNIPFSRSYFAGGSNDNRAWQSYRLGPGRSGGVLDFNEANMKLAFNAEYRFNVSGPWNMALFADAGNIWNALDNITDEEMTFNGLKSLKDLALGTGLGIRYDFNFFVIRLDLGFKTYNPANEANRKWFKEWNLSKTVLNVGINYPF</sequence>
<evidence type="ECO:0000313" key="7">
    <source>
        <dbReference type="EMBL" id="SFN63688.1"/>
    </source>
</evidence>
<dbReference type="InterPro" id="IPR039910">
    <property type="entry name" value="D15-like"/>
</dbReference>
<dbReference type="PANTHER" id="PTHR12815:SF47">
    <property type="entry name" value="TRANSLOCATION AND ASSEMBLY MODULE SUBUNIT TAMA"/>
    <property type="match status" value="1"/>
</dbReference>
<dbReference type="STRING" id="913024.SAMN05421741_108102"/>
<name>A0A1I5AMN7_9FLAO</name>
<dbReference type="Pfam" id="PF01103">
    <property type="entry name" value="Omp85"/>
    <property type="match status" value="1"/>
</dbReference>
<keyword evidence="5" id="KW-0998">Cell outer membrane</keyword>
<keyword evidence="4" id="KW-0472">Membrane</keyword>
<evidence type="ECO:0000313" key="8">
    <source>
        <dbReference type="Proteomes" id="UP000199036"/>
    </source>
</evidence>
<dbReference type="EMBL" id="FOVI01000008">
    <property type="protein sequence ID" value="SFN63688.1"/>
    <property type="molecule type" value="Genomic_DNA"/>
</dbReference>
<dbReference type="AlphaFoldDB" id="A0A1I5AMN7"/>
<evidence type="ECO:0000256" key="5">
    <source>
        <dbReference type="ARBA" id="ARBA00023237"/>
    </source>
</evidence>
<evidence type="ECO:0000256" key="1">
    <source>
        <dbReference type="ARBA" id="ARBA00004370"/>
    </source>
</evidence>
<gene>
    <name evidence="7" type="ORF">SAMN05421741_108102</name>
</gene>
<evidence type="ECO:0000256" key="4">
    <source>
        <dbReference type="ARBA" id="ARBA00023136"/>
    </source>
</evidence>
<dbReference type="Proteomes" id="UP000199036">
    <property type="component" value="Unassembled WGS sequence"/>
</dbReference>
<keyword evidence="2" id="KW-0812">Transmembrane</keyword>
<keyword evidence="3" id="KW-0732">Signal</keyword>
<feature type="domain" description="Bacterial surface antigen (D15)" evidence="6">
    <location>
        <begin position="670"/>
        <end position="831"/>
    </location>
</feature>
<protein>
    <submittedName>
        <fullName evidence="7">Surface antigen</fullName>
    </submittedName>
</protein>
<dbReference type="InterPro" id="IPR000184">
    <property type="entry name" value="Bac_surfAg_D15"/>
</dbReference>
<evidence type="ECO:0000256" key="3">
    <source>
        <dbReference type="ARBA" id="ARBA00022729"/>
    </source>
</evidence>
<proteinExistence type="predicted"/>
<keyword evidence="8" id="KW-1185">Reference proteome</keyword>
<evidence type="ECO:0000259" key="6">
    <source>
        <dbReference type="Pfam" id="PF01103"/>
    </source>
</evidence>
<dbReference type="PANTHER" id="PTHR12815">
    <property type="entry name" value="SORTING AND ASSEMBLY MACHINERY SAMM50 PROTEIN FAMILY MEMBER"/>
    <property type="match status" value="1"/>
</dbReference>
<accession>A0A1I5AMN7</accession>
<reference evidence="8" key="1">
    <citation type="submission" date="2016-10" db="EMBL/GenBank/DDBJ databases">
        <authorList>
            <person name="Varghese N."/>
            <person name="Submissions S."/>
        </authorList>
    </citation>
    <scope>NUCLEOTIDE SEQUENCE [LARGE SCALE GENOMIC DNA]</scope>
    <source>
        <strain evidence="8">DS-12</strain>
    </source>
</reference>
<organism evidence="7 8">
    <name type="scientific">Paenimyroides ummariense</name>
    <dbReference type="NCBI Taxonomy" id="913024"/>
    <lineage>
        <taxon>Bacteria</taxon>
        <taxon>Pseudomonadati</taxon>
        <taxon>Bacteroidota</taxon>
        <taxon>Flavobacteriia</taxon>
        <taxon>Flavobacteriales</taxon>
        <taxon>Flavobacteriaceae</taxon>
        <taxon>Paenimyroides</taxon>
    </lineage>
</organism>